<protein>
    <submittedName>
        <fullName evidence="2">Uncharacterized protein</fullName>
    </submittedName>
</protein>
<feature type="compositionally biased region" description="Basic and acidic residues" evidence="1">
    <location>
        <begin position="140"/>
        <end position="156"/>
    </location>
</feature>
<sequence length="715" mass="78328">MPPTLHPHLKRWLDFDEFYTDPEDVIEEIPTHYHDHEERTAKRRRVEIIAAQYLRGKVPVILSAGLRGPFNKGWKNPWAERSLEIPKLSSGDKGMVARRSRPSQRSSAGGMSTAKARKDRKKVADAAQEGARIASPEASRAAKEDLGLETHQRDDSLDAVEVPPATAPSKVDDNASGATEYFSANTEKIIRKRSPLTNPFWLRRPVTEETRNMNQPSNSCTDVSPTRSRSRKGNSQLDVTEGLQIALPKASLHQEGSPARVAMPDECRSSASAAMIISSPMQRSNTWSNTKISLPSSIGGQGHPEIPIAESAVQQEISLHVKLAHCTTPNGEATPEDVRGLKDAEHRIAVLGSQRRPSRKDIQQSADRLVSLMPSSTRRQAYSKNKAVQNRAVRTAPQHNLVASPAPASSTGFIYRKLGVSKHNGRSAQTSKAKVINFEPSPAATNGTIVSDERTLDKTGNTPNPESCTIFTHQLDTAREETAYKLYSGEVAKAHDKDLHEEPDQEPSRAHLVSTNSTQAAMLLAQKVFQEGAFSTMSLDTPRQLQHDTPRPLLPDPSPAITPLPGFDGQLDKVLPDASVLRGPPISTQDLFGATSPFAFSTVKKKPEISQRSSLRFALLQTDDEQSKTSAAHAKSPTPSAERVPLKDKNTTTAFWSFVTEKASQASQESSVGRTRRSIGDVGLPQLDFHTSLDDFGPNGDLHFTDRFLRNLDGP</sequence>
<keyword evidence="3" id="KW-1185">Reference proteome</keyword>
<dbReference type="AlphaFoldDB" id="A0A9W8Y4M9"/>
<dbReference type="Proteomes" id="UP001140560">
    <property type="component" value="Unassembled WGS sequence"/>
</dbReference>
<feature type="region of interest" description="Disordered" evidence="1">
    <location>
        <begin position="623"/>
        <end position="645"/>
    </location>
</feature>
<evidence type="ECO:0000313" key="3">
    <source>
        <dbReference type="Proteomes" id="UP001140560"/>
    </source>
</evidence>
<proteinExistence type="predicted"/>
<accession>A0A9W8Y4M9</accession>
<dbReference type="OrthoDB" id="5419922at2759"/>
<gene>
    <name evidence="2" type="ORF">N0V83_007194</name>
</gene>
<evidence type="ECO:0000313" key="2">
    <source>
        <dbReference type="EMBL" id="KAJ4367609.1"/>
    </source>
</evidence>
<feature type="region of interest" description="Disordered" evidence="1">
    <location>
        <begin position="207"/>
        <end position="236"/>
    </location>
</feature>
<comment type="caution">
    <text evidence="2">The sequence shown here is derived from an EMBL/GenBank/DDBJ whole genome shotgun (WGS) entry which is preliminary data.</text>
</comment>
<dbReference type="EMBL" id="JAPEUY010000012">
    <property type="protein sequence ID" value="KAJ4367609.1"/>
    <property type="molecule type" value="Genomic_DNA"/>
</dbReference>
<feature type="region of interest" description="Disordered" evidence="1">
    <location>
        <begin position="85"/>
        <end position="178"/>
    </location>
</feature>
<organism evidence="2 3">
    <name type="scientific">Neocucurbitaria cava</name>
    <dbReference type="NCBI Taxonomy" id="798079"/>
    <lineage>
        <taxon>Eukaryota</taxon>
        <taxon>Fungi</taxon>
        <taxon>Dikarya</taxon>
        <taxon>Ascomycota</taxon>
        <taxon>Pezizomycotina</taxon>
        <taxon>Dothideomycetes</taxon>
        <taxon>Pleosporomycetidae</taxon>
        <taxon>Pleosporales</taxon>
        <taxon>Pleosporineae</taxon>
        <taxon>Cucurbitariaceae</taxon>
        <taxon>Neocucurbitaria</taxon>
    </lineage>
</organism>
<evidence type="ECO:0000256" key="1">
    <source>
        <dbReference type="SAM" id="MobiDB-lite"/>
    </source>
</evidence>
<feature type="compositionally biased region" description="Polar residues" evidence="1">
    <location>
        <begin position="212"/>
        <end position="236"/>
    </location>
</feature>
<reference evidence="2" key="1">
    <citation type="submission" date="2022-10" db="EMBL/GenBank/DDBJ databases">
        <title>Tapping the CABI collections for fungal endophytes: first genome assemblies for Collariella, Neodidymelliopsis, Ascochyta clinopodiicola, Didymella pomorum, Didymosphaeria variabile, Neocosmospora piperis and Neocucurbitaria cava.</title>
        <authorList>
            <person name="Hill R."/>
        </authorList>
    </citation>
    <scope>NUCLEOTIDE SEQUENCE</scope>
    <source>
        <strain evidence="2">IMI 356814</strain>
    </source>
</reference>
<name>A0A9W8Y4M9_9PLEO</name>